<reference evidence="2 3" key="1">
    <citation type="submission" date="2021-01" db="EMBL/GenBank/DDBJ databases">
        <title>Whole genome shotgun sequence of Plantactinospora endophytica NBRC 110450.</title>
        <authorList>
            <person name="Komaki H."/>
            <person name="Tamura T."/>
        </authorList>
    </citation>
    <scope>NUCLEOTIDE SEQUENCE [LARGE SCALE GENOMIC DNA]</scope>
    <source>
        <strain evidence="2 3">NBRC 110450</strain>
    </source>
</reference>
<feature type="transmembrane region" description="Helical" evidence="1">
    <location>
        <begin position="52"/>
        <end position="71"/>
    </location>
</feature>
<dbReference type="EMBL" id="BONW01000052">
    <property type="protein sequence ID" value="GIG93190.1"/>
    <property type="molecule type" value="Genomic_DNA"/>
</dbReference>
<evidence type="ECO:0000313" key="3">
    <source>
        <dbReference type="Proteomes" id="UP000646749"/>
    </source>
</evidence>
<keyword evidence="1" id="KW-1133">Transmembrane helix</keyword>
<organism evidence="2 3">
    <name type="scientific">Plantactinospora endophytica</name>
    <dbReference type="NCBI Taxonomy" id="673535"/>
    <lineage>
        <taxon>Bacteria</taxon>
        <taxon>Bacillati</taxon>
        <taxon>Actinomycetota</taxon>
        <taxon>Actinomycetes</taxon>
        <taxon>Micromonosporales</taxon>
        <taxon>Micromonosporaceae</taxon>
        <taxon>Plantactinospora</taxon>
    </lineage>
</organism>
<dbReference type="Proteomes" id="UP000646749">
    <property type="component" value="Unassembled WGS sequence"/>
</dbReference>
<protein>
    <submittedName>
        <fullName evidence="2">Uncharacterized protein</fullName>
    </submittedName>
</protein>
<comment type="caution">
    <text evidence="2">The sequence shown here is derived from an EMBL/GenBank/DDBJ whole genome shotgun (WGS) entry which is preliminary data.</text>
</comment>
<dbReference type="Pfam" id="PF19744">
    <property type="entry name" value="DUF6232"/>
    <property type="match status" value="1"/>
</dbReference>
<dbReference type="InterPro" id="IPR045629">
    <property type="entry name" value="DUF6232"/>
</dbReference>
<gene>
    <name evidence="2" type="ORF">Pen02_81260</name>
</gene>
<feature type="transmembrane region" description="Helical" evidence="1">
    <location>
        <begin position="27"/>
        <end position="46"/>
    </location>
</feature>
<evidence type="ECO:0000313" key="2">
    <source>
        <dbReference type="EMBL" id="GIG93190.1"/>
    </source>
</evidence>
<accession>A0ABQ4EEN4</accession>
<proteinExistence type="predicted"/>
<keyword evidence="1" id="KW-0812">Transmembrane</keyword>
<sequence>MFVVEGRRFPVAELSHLQTARGPHESLWATVLALAVALAFAATLTWRGLGGIVGATLGGAATFVALGAVLMHRRRPRTYELWGMYRGQTVLLFVTADERRFGQVTRALIRAREVARLQQPKPVARSDTDQGTAALGG</sequence>
<keyword evidence="3" id="KW-1185">Reference proteome</keyword>
<keyword evidence="1" id="KW-0472">Membrane</keyword>
<evidence type="ECO:0000256" key="1">
    <source>
        <dbReference type="SAM" id="Phobius"/>
    </source>
</evidence>
<name>A0ABQ4EEN4_9ACTN</name>